<evidence type="ECO:0000313" key="5">
    <source>
        <dbReference type="EMBL" id="WKA00109.1"/>
    </source>
</evidence>
<keyword evidence="6" id="KW-1185">Reference proteome</keyword>
<evidence type="ECO:0000256" key="3">
    <source>
        <dbReference type="RuleBase" id="RU003718"/>
    </source>
</evidence>
<dbReference type="Gene3D" id="3.40.50.2000">
    <property type="entry name" value="Glycogen Phosphorylase B"/>
    <property type="match status" value="2"/>
</dbReference>
<dbReference type="InterPro" id="IPR002213">
    <property type="entry name" value="UDP_glucos_trans"/>
</dbReference>
<evidence type="ECO:0000313" key="6">
    <source>
        <dbReference type="Proteomes" id="UP001227230"/>
    </source>
</evidence>
<dbReference type="PANTHER" id="PTHR48048:SF45">
    <property type="entry name" value="GLYCOSYLTRANSFERASE"/>
    <property type="match status" value="1"/>
</dbReference>
<dbReference type="EMBL" id="CP126659">
    <property type="protein sequence ID" value="WKA00109.1"/>
    <property type="molecule type" value="Genomic_DNA"/>
</dbReference>
<dbReference type="Proteomes" id="UP001227230">
    <property type="component" value="Chromosome 12"/>
</dbReference>
<dbReference type="SUPFAM" id="SSF53756">
    <property type="entry name" value="UDP-Glycosyltransferase/glycogen phosphorylase"/>
    <property type="match status" value="1"/>
</dbReference>
<reference evidence="5 6" key="1">
    <citation type="journal article" date="2023" name="Hortic Res">
        <title>The complete reference genome for grapevine (Vitis vinifera L.) genetics and breeding.</title>
        <authorList>
            <person name="Shi X."/>
            <person name="Cao S."/>
            <person name="Wang X."/>
            <person name="Huang S."/>
            <person name="Wang Y."/>
            <person name="Liu Z."/>
            <person name="Liu W."/>
            <person name="Leng X."/>
            <person name="Peng Y."/>
            <person name="Wang N."/>
            <person name="Wang Y."/>
            <person name="Ma Z."/>
            <person name="Xu X."/>
            <person name="Zhang F."/>
            <person name="Xue H."/>
            <person name="Zhong H."/>
            <person name="Wang Y."/>
            <person name="Zhang K."/>
            <person name="Velt A."/>
            <person name="Avia K."/>
            <person name="Holtgrawe D."/>
            <person name="Grimplet J."/>
            <person name="Matus J.T."/>
            <person name="Ware D."/>
            <person name="Wu X."/>
            <person name="Wang H."/>
            <person name="Liu C."/>
            <person name="Fang Y."/>
            <person name="Rustenholz C."/>
            <person name="Cheng Z."/>
            <person name="Xiao H."/>
            <person name="Zhou Y."/>
        </authorList>
    </citation>
    <scope>NUCLEOTIDE SEQUENCE [LARGE SCALE GENOMIC DNA]</scope>
    <source>
        <strain evidence="6">cv. Pinot noir / PN40024</strain>
        <tissue evidence="5">Leaf</tissue>
    </source>
</reference>
<dbReference type="InterPro" id="IPR050481">
    <property type="entry name" value="UDP-glycosyltransf_plant"/>
</dbReference>
<evidence type="ECO:0000256" key="1">
    <source>
        <dbReference type="ARBA" id="ARBA00009995"/>
    </source>
</evidence>
<organism evidence="5 6">
    <name type="scientific">Vitis vinifera</name>
    <name type="common">Grape</name>
    <dbReference type="NCBI Taxonomy" id="29760"/>
    <lineage>
        <taxon>Eukaryota</taxon>
        <taxon>Viridiplantae</taxon>
        <taxon>Streptophyta</taxon>
        <taxon>Embryophyta</taxon>
        <taxon>Tracheophyta</taxon>
        <taxon>Spermatophyta</taxon>
        <taxon>Magnoliopsida</taxon>
        <taxon>eudicotyledons</taxon>
        <taxon>Gunneridae</taxon>
        <taxon>Pentapetalae</taxon>
        <taxon>rosids</taxon>
        <taxon>Vitales</taxon>
        <taxon>Vitaceae</taxon>
        <taxon>Viteae</taxon>
        <taxon>Vitis</taxon>
    </lineage>
</organism>
<dbReference type="PROSITE" id="PS00375">
    <property type="entry name" value="UDPGT"/>
    <property type="match status" value="1"/>
</dbReference>
<gene>
    <name evidence="5" type="ORF">VitviT2T_018499</name>
</gene>
<proteinExistence type="inferred from homology"/>
<evidence type="ECO:0000256" key="2">
    <source>
        <dbReference type="ARBA" id="ARBA00022679"/>
    </source>
</evidence>
<dbReference type="CDD" id="cd03784">
    <property type="entry name" value="GT1_Gtf-like"/>
    <property type="match status" value="1"/>
</dbReference>
<name>A0ABY9CXJ1_VITVI</name>
<accession>A0ABY9CXJ1</accession>
<sequence>MCHRTTKPSKHPIFFSLCSNRRLVMKQTELVFIPSPGIGHLVATVEIAKLMTHRDRRLSITILIMKFPFGSNDSMTSDSDSIRFLTLPPVEVSPGTTGITEFLKPQIPLVRDAVHEITRSNSVRLGGFVIDMFCTSMIDVADEFEVPSYLFFTSSAAFLGFMFHLQFLHDNEGLDFNEFKDSDAELEVPSYANPVPGKVFPSLMFGKEGGGAEKFLYHTRRFRQVKGIMVNTLVELESHAIQSFSGSTIPPVYPVGPVLKTQGGSVGGQQDASAVMSWLDDQPPSSVVFLCFGSMGGFGGDQVKEIAHGLERSGHRFLWSLRQPPPKGKIESPSNYANVEEVLPEGFLHRTARIGKVIGWAPQVAILAHSAVGGFVSHCGWNSTLESIYYGVPVATWPMFAEQQINAFQMVKDLGLAVEIKMDYNKDSSYIVSAQEIEIGLKNLMNIDNEVRKKREEMKKISKKVMIEGGSSHFSLGHFIEDMMVNIPCKQQSDI</sequence>
<evidence type="ECO:0000256" key="4">
    <source>
        <dbReference type="RuleBase" id="RU362057"/>
    </source>
</evidence>
<keyword evidence="3" id="KW-0328">Glycosyltransferase</keyword>
<keyword evidence="2 3" id="KW-0808">Transferase</keyword>
<dbReference type="Pfam" id="PF00201">
    <property type="entry name" value="UDPGT"/>
    <property type="match status" value="1"/>
</dbReference>
<protein>
    <recommendedName>
        <fullName evidence="4">Glycosyltransferase</fullName>
        <ecNumber evidence="4">2.4.1.-</ecNumber>
    </recommendedName>
</protein>
<dbReference type="InterPro" id="IPR035595">
    <property type="entry name" value="UDP_glycos_trans_CS"/>
</dbReference>
<dbReference type="PANTHER" id="PTHR48048">
    <property type="entry name" value="GLYCOSYLTRANSFERASE"/>
    <property type="match status" value="1"/>
</dbReference>
<dbReference type="EC" id="2.4.1.-" evidence="4"/>
<comment type="similarity">
    <text evidence="1 3">Belongs to the UDP-glycosyltransferase family.</text>
</comment>